<feature type="domain" description="SH2" evidence="3">
    <location>
        <begin position="1"/>
        <end position="64"/>
    </location>
</feature>
<dbReference type="EMBL" id="JAGTTL010000007">
    <property type="protein sequence ID" value="KAK6320428.1"/>
    <property type="molecule type" value="Genomic_DNA"/>
</dbReference>
<dbReference type="InterPro" id="IPR036860">
    <property type="entry name" value="SH2_dom_sf"/>
</dbReference>
<dbReference type="PROSITE" id="PS50001">
    <property type="entry name" value="SH2"/>
    <property type="match status" value="1"/>
</dbReference>
<evidence type="ECO:0000259" key="3">
    <source>
        <dbReference type="PROSITE" id="PS50001"/>
    </source>
</evidence>
<accession>A0AAN8LX57</accession>
<dbReference type="InterPro" id="IPR000980">
    <property type="entry name" value="SH2"/>
</dbReference>
<dbReference type="PANTHER" id="PTHR14388:SF3">
    <property type="entry name" value="HEMATOPOIETIC SH2 DOMAIN-CONTAINING PROTEIN"/>
    <property type="match status" value="1"/>
</dbReference>
<proteinExistence type="predicted"/>
<evidence type="ECO:0000313" key="5">
    <source>
        <dbReference type="Proteomes" id="UP001356427"/>
    </source>
</evidence>
<evidence type="ECO:0000313" key="4">
    <source>
        <dbReference type="EMBL" id="KAK6320428.1"/>
    </source>
</evidence>
<dbReference type="SUPFAM" id="SSF55550">
    <property type="entry name" value="SH2 domain"/>
    <property type="match status" value="1"/>
</dbReference>
<evidence type="ECO:0000256" key="1">
    <source>
        <dbReference type="ARBA" id="ARBA00022999"/>
    </source>
</evidence>
<protein>
    <recommendedName>
        <fullName evidence="3">SH2 domain-containing protein</fullName>
    </recommendedName>
</protein>
<evidence type="ECO:0000256" key="2">
    <source>
        <dbReference type="PROSITE-ProRule" id="PRU00191"/>
    </source>
</evidence>
<dbReference type="Gene3D" id="3.30.505.10">
    <property type="entry name" value="SH2 domain"/>
    <property type="match status" value="1"/>
</dbReference>
<keyword evidence="5" id="KW-1185">Reference proteome</keyword>
<dbReference type="Pfam" id="PF00017">
    <property type="entry name" value="SH2"/>
    <property type="match status" value="1"/>
</dbReference>
<reference evidence="4 5" key="1">
    <citation type="submission" date="2021-04" db="EMBL/GenBank/DDBJ databases">
        <authorList>
            <person name="De Guttry C."/>
            <person name="Zahm M."/>
            <person name="Klopp C."/>
            <person name="Cabau C."/>
            <person name="Louis A."/>
            <person name="Berthelot C."/>
            <person name="Parey E."/>
            <person name="Roest Crollius H."/>
            <person name="Montfort J."/>
            <person name="Robinson-Rechavi M."/>
            <person name="Bucao C."/>
            <person name="Bouchez O."/>
            <person name="Gislard M."/>
            <person name="Lluch J."/>
            <person name="Milhes M."/>
            <person name="Lampietro C."/>
            <person name="Lopez Roques C."/>
            <person name="Donnadieu C."/>
            <person name="Braasch I."/>
            <person name="Desvignes T."/>
            <person name="Postlethwait J."/>
            <person name="Bobe J."/>
            <person name="Wedekind C."/>
            <person name="Guiguen Y."/>
        </authorList>
    </citation>
    <scope>NUCLEOTIDE SEQUENCE [LARGE SCALE GENOMIC DNA]</scope>
    <source>
        <strain evidence="4">Cs_M1</strain>
        <tissue evidence="4">Blood</tissue>
    </source>
</reference>
<gene>
    <name evidence="4" type="ORF">J4Q44_G00095350</name>
</gene>
<dbReference type="Proteomes" id="UP001356427">
    <property type="component" value="Unassembled WGS sequence"/>
</dbReference>
<comment type="caution">
    <text evidence="4">The sequence shown here is derived from an EMBL/GenBank/DDBJ whole genome shotgun (WGS) entry which is preliminary data.</text>
</comment>
<dbReference type="AlphaFoldDB" id="A0AAN8LX57"/>
<organism evidence="4 5">
    <name type="scientific">Coregonus suidteri</name>
    <dbReference type="NCBI Taxonomy" id="861788"/>
    <lineage>
        <taxon>Eukaryota</taxon>
        <taxon>Metazoa</taxon>
        <taxon>Chordata</taxon>
        <taxon>Craniata</taxon>
        <taxon>Vertebrata</taxon>
        <taxon>Euteleostomi</taxon>
        <taxon>Actinopterygii</taxon>
        <taxon>Neopterygii</taxon>
        <taxon>Teleostei</taxon>
        <taxon>Protacanthopterygii</taxon>
        <taxon>Salmoniformes</taxon>
        <taxon>Salmonidae</taxon>
        <taxon>Coregoninae</taxon>
        <taxon>Coregonus</taxon>
    </lineage>
</organism>
<dbReference type="GO" id="GO:0005737">
    <property type="term" value="C:cytoplasm"/>
    <property type="evidence" value="ECO:0007669"/>
    <property type="project" value="TreeGrafter"/>
</dbReference>
<sequence>MALFPETTGYFLIRVSESRIGYTLSYRATDRCRHFMIDVLKDNHYIIVGEDMRHRALQDLVNFHCTVPVMHFNELLTVACGQVSTDKANYAEPLFLITLIMVDRTAKPVPLPRKILSHRGPSQTNLLSYLPELPALSTEKDQGPEQHCT</sequence>
<dbReference type="PANTHER" id="PTHR14388">
    <property type="entry name" value="T CELL-SPECIFIC ADAPTER PROTEIN TSAD"/>
    <property type="match status" value="1"/>
</dbReference>
<keyword evidence="1 2" id="KW-0727">SH2 domain</keyword>
<name>A0AAN8LX57_9TELE</name>